<dbReference type="AlphaFoldDB" id="A0AAU7QUH2"/>
<protein>
    <recommendedName>
        <fullName evidence="3">Integral membrane protein</fullName>
    </recommendedName>
</protein>
<feature type="transmembrane region" description="Helical" evidence="1">
    <location>
        <begin position="66"/>
        <end position="87"/>
    </location>
</feature>
<organism evidence="2">
    <name type="scientific">Micromonospora sp. HUAS YX12</name>
    <dbReference type="NCBI Taxonomy" id="3156396"/>
    <lineage>
        <taxon>Bacteria</taxon>
        <taxon>Bacillati</taxon>
        <taxon>Actinomycetota</taxon>
        <taxon>Actinomycetes</taxon>
        <taxon>Micromonosporales</taxon>
        <taxon>Micromonosporaceae</taxon>
        <taxon>Micromonospora</taxon>
    </lineage>
</organism>
<keyword evidence="1" id="KW-0472">Membrane</keyword>
<keyword evidence="1" id="KW-0812">Transmembrane</keyword>
<evidence type="ECO:0000256" key="1">
    <source>
        <dbReference type="SAM" id="Phobius"/>
    </source>
</evidence>
<proteinExistence type="predicted"/>
<reference evidence="2" key="1">
    <citation type="submission" date="2024-06" db="EMBL/GenBank/DDBJ databases">
        <title>Micromonospora sp. strain HUAS YX12 genome sequences.</title>
        <authorList>
            <person name="Mo P."/>
        </authorList>
    </citation>
    <scope>NUCLEOTIDE SEQUENCE</scope>
    <source>
        <strain evidence="2">HUAS YX12</strain>
    </source>
</reference>
<dbReference type="RefSeq" id="WP_349876151.1">
    <property type="nucleotide sequence ID" value="NZ_CP157974.1"/>
</dbReference>
<name>A0AAU7QUH2_9ACTN</name>
<gene>
    <name evidence="2" type="ORF">ABIH81_18595</name>
</gene>
<evidence type="ECO:0008006" key="3">
    <source>
        <dbReference type="Google" id="ProtNLM"/>
    </source>
</evidence>
<sequence length="127" mass="14218">MRRGPRSGRLLLDHRAPVAARPAYQPGGVVRGWAELDAKRPPPVRLALPPRRLTRVQRRALRFRAWTWRLLLGAWFALMVLAAWAGLRWVGPAAVACPALMLAALLVLAWVACVDLRQREAEMRAGD</sequence>
<evidence type="ECO:0000313" key="2">
    <source>
        <dbReference type="EMBL" id="XBT79671.1"/>
    </source>
</evidence>
<dbReference type="EMBL" id="CP157974">
    <property type="protein sequence ID" value="XBT79671.1"/>
    <property type="molecule type" value="Genomic_DNA"/>
</dbReference>
<keyword evidence="1" id="KW-1133">Transmembrane helix</keyword>
<accession>A0AAU7QUH2</accession>
<feature type="transmembrane region" description="Helical" evidence="1">
    <location>
        <begin position="93"/>
        <end position="114"/>
    </location>
</feature>